<proteinExistence type="predicted"/>
<sequence length="108" mass="12074">MGQMCLVWWSRSNKRGGETEATHISDCCSSSGCLTKLMKRLKKQGRMLRATTGSGKSSLQCRYDPLSYSLNFDTTSGFGSLSDDVDYYQFRAFSSKFVANPRMSTTSH</sequence>
<keyword evidence="2" id="KW-1185">Reference proteome</keyword>
<dbReference type="AlphaFoldDB" id="A0A7J7C622"/>
<gene>
    <name evidence="1" type="ORF">HS088_TW21G01375</name>
</gene>
<name>A0A7J7C622_TRIWF</name>
<dbReference type="PANTHER" id="PTHR33168">
    <property type="entry name" value="STRESS INDUCED PROTEIN-RELATED"/>
    <property type="match status" value="1"/>
</dbReference>
<dbReference type="Proteomes" id="UP000593562">
    <property type="component" value="Unassembled WGS sequence"/>
</dbReference>
<accession>A0A7J7C622</accession>
<protein>
    <submittedName>
        <fullName evidence="1">Uncharacterized protein</fullName>
    </submittedName>
</protein>
<organism evidence="1 2">
    <name type="scientific">Tripterygium wilfordii</name>
    <name type="common">Thunder God vine</name>
    <dbReference type="NCBI Taxonomy" id="458696"/>
    <lineage>
        <taxon>Eukaryota</taxon>
        <taxon>Viridiplantae</taxon>
        <taxon>Streptophyta</taxon>
        <taxon>Embryophyta</taxon>
        <taxon>Tracheophyta</taxon>
        <taxon>Spermatophyta</taxon>
        <taxon>Magnoliopsida</taxon>
        <taxon>eudicotyledons</taxon>
        <taxon>Gunneridae</taxon>
        <taxon>Pentapetalae</taxon>
        <taxon>rosids</taxon>
        <taxon>fabids</taxon>
        <taxon>Celastrales</taxon>
        <taxon>Celastraceae</taxon>
        <taxon>Tripterygium</taxon>
    </lineage>
</organism>
<reference evidence="1 2" key="1">
    <citation type="journal article" date="2020" name="Nat. Commun.">
        <title>Genome of Tripterygium wilfordii and identification of cytochrome P450 involved in triptolide biosynthesis.</title>
        <authorList>
            <person name="Tu L."/>
            <person name="Su P."/>
            <person name="Zhang Z."/>
            <person name="Gao L."/>
            <person name="Wang J."/>
            <person name="Hu T."/>
            <person name="Zhou J."/>
            <person name="Zhang Y."/>
            <person name="Zhao Y."/>
            <person name="Liu Y."/>
            <person name="Song Y."/>
            <person name="Tong Y."/>
            <person name="Lu Y."/>
            <person name="Yang J."/>
            <person name="Xu C."/>
            <person name="Jia M."/>
            <person name="Peters R.J."/>
            <person name="Huang L."/>
            <person name="Gao W."/>
        </authorList>
    </citation>
    <scope>NUCLEOTIDE SEQUENCE [LARGE SCALE GENOMIC DNA]</scope>
    <source>
        <strain evidence="2">cv. XIE 37</strain>
        <tissue evidence="1">Leaf</tissue>
    </source>
</reference>
<evidence type="ECO:0000313" key="2">
    <source>
        <dbReference type="Proteomes" id="UP000593562"/>
    </source>
</evidence>
<dbReference type="OrthoDB" id="1091833at2759"/>
<evidence type="ECO:0000313" key="1">
    <source>
        <dbReference type="EMBL" id="KAF5729216.1"/>
    </source>
</evidence>
<dbReference type="InParanoid" id="A0A7J7C622"/>
<comment type="caution">
    <text evidence="1">The sequence shown here is derived from an EMBL/GenBank/DDBJ whole genome shotgun (WGS) entry which is preliminary data.</text>
</comment>
<dbReference type="EMBL" id="JAAARO010000021">
    <property type="protein sequence ID" value="KAF5729216.1"/>
    <property type="molecule type" value="Genomic_DNA"/>
</dbReference>